<keyword evidence="3" id="KW-1015">Disulfide bond</keyword>
<protein>
    <submittedName>
        <fullName evidence="6">Thioredoxin</fullName>
    </submittedName>
</protein>
<dbReference type="InterPro" id="IPR050553">
    <property type="entry name" value="Thioredoxin_ResA/DsbE_sf"/>
</dbReference>
<dbReference type="InterPro" id="IPR013766">
    <property type="entry name" value="Thioredoxin_domain"/>
</dbReference>
<reference evidence="6" key="1">
    <citation type="submission" date="2019-03" db="EMBL/GenBank/DDBJ databases">
        <title>Single cell metagenomics reveals metabolic interactions within the superorganism composed of flagellate Streblomastix strix and complex community of Bacteroidetes bacteria on its surface.</title>
        <authorList>
            <person name="Treitli S.C."/>
            <person name="Kolisko M."/>
            <person name="Husnik F."/>
            <person name="Keeling P."/>
            <person name="Hampl V."/>
        </authorList>
    </citation>
    <scope>NUCLEOTIDE SEQUENCE</scope>
    <source>
        <strain evidence="6">STM</strain>
    </source>
</reference>
<gene>
    <name evidence="6" type="ORF">EZS27_019375</name>
</gene>
<dbReference type="Pfam" id="PF08534">
    <property type="entry name" value="Redoxin"/>
    <property type="match status" value="1"/>
</dbReference>
<comment type="caution">
    <text evidence="6">The sequence shown here is derived from an EMBL/GenBank/DDBJ whole genome shotgun (WGS) entry which is preliminary data.</text>
</comment>
<dbReference type="InterPro" id="IPR013740">
    <property type="entry name" value="Redoxin"/>
</dbReference>
<evidence type="ECO:0000256" key="3">
    <source>
        <dbReference type="ARBA" id="ARBA00023157"/>
    </source>
</evidence>
<proteinExistence type="predicted"/>
<feature type="domain" description="Thioredoxin" evidence="5">
    <location>
        <begin position="500"/>
        <end position="649"/>
    </location>
</feature>
<evidence type="ECO:0000256" key="2">
    <source>
        <dbReference type="ARBA" id="ARBA00022748"/>
    </source>
</evidence>
<keyword evidence="2" id="KW-0201">Cytochrome c-type biogenesis</keyword>
<evidence type="ECO:0000256" key="4">
    <source>
        <dbReference type="ARBA" id="ARBA00023284"/>
    </source>
</evidence>
<dbReference type="CDD" id="cd02966">
    <property type="entry name" value="TlpA_like_family"/>
    <property type="match status" value="1"/>
</dbReference>
<evidence type="ECO:0000313" key="6">
    <source>
        <dbReference type="EMBL" id="KAA6332080.1"/>
    </source>
</evidence>
<accession>A0A5J4RFY7</accession>
<dbReference type="GO" id="GO:0016491">
    <property type="term" value="F:oxidoreductase activity"/>
    <property type="evidence" value="ECO:0007669"/>
    <property type="project" value="InterPro"/>
</dbReference>
<dbReference type="AlphaFoldDB" id="A0A5J4RFY7"/>
<dbReference type="PANTHER" id="PTHR42852:SF6">
    <property type="entry name" value="THIOL:DISULFIDE INTERCHANGE PROTEIN DSBE"/>
    <property type="match status" value="1"/>
</dbReference>
<dbReference type="InterPro" id="IPR036249">
    <property type="entry name" value="Thioredoxin-like_sf"/>
</dbReference>
<keyword evidence="4" id="KW-0676">Redox-active center</keyword>
<dbReference type="SUPFAM" id="SSF52833">
    <property type="entry name" value="Thioredoxin-like"/>
    <property type="match status" value="1"/>
</dbReference>
<evidence type="ECO:0000256" key="1">
    <source>
        <dbReference type="ARBA" id="ARBA00004196"/>
    </source>
</evidence>
<dbReference type="GO" id="GO:0017004">
    <property type="term" value="P:cytochrome complex assembly"/>
    <property type="evidence" value="ECO:0007669"/>
    <property type="project" value="UniProtKB-KW"/>
</dbReference>
<dbReference type="PANTHER" id="PTHR42852">
    <property type="entry name" value="THIOL:DISULFIDE INTERCHANGE PROTEIN DSBE"/>
    <property type="match status" value="1"/>
</dbReference>
<dbReference type="GO" id="GO:0030313">
    <property type="term" value="C:cell envelope"/>
    <property type="evidence" value="ECO:0007669"/>
    <property type="project" value="UniProtKB-SubCell"/>
</dbReference>
<comment type="subcellular location">
    <subcellularLocation>
        <location evidence="1">Cell envelope</location>
    </subcellularLocation>
</comment>
<dbReference type="PROSITE" id="PS51352">
    <property type="entry name" value="THIOREDOXIN_2"/>
    <property type="match status" value="1"/>
</dbReference>
<sequence>MFVMSNHLTLKTPSFMKQLKFVGAMLLLLYCSSCIQSKEKVIECPSFIWSHSCLEIDKVVLSDTATVLYMKAFFKPHNWIKIASTSFLTDNKGKQYILRSTEGIVVGEEFYMPDSGEAEFKLIFPTLPTSISSVDFSEGDNIPGAFKIWGIQLKSKTLPKLTLPKETKPDINAVLPEPELKNGTAQLNVQILGYRKGMPTELNVTVHNPIDFPPTDIVLQLNEDGTFSGDIPAYTSHAAVVRYADKGFECFLAPGETTSLAINLHEIFRTQSRLRKEEKPYGKPVYYSGYLASLSQELTIVKPQLPSIGDNDFVKQLLSDLNGKNEEEVKEYFLTKHKERTELITGLEVSPACKQVLRCETNLLYAFLIPQTSSLITQAYIVNNNLQGEEAQKYLNTRTNKLPDNFFNVLQGLLSANETTIFYCPNASYYIYAWEALELEDTLIRTLGTNQGILFDLLHAAAINKQIKDFISIDNDKIAQLNSPFREFIKAKNDELLAKIEANKKKTDFTVNETGEVSNENLFPSILSKYRGKVILVDVWATWCGPCIMANKAIKPLKEEWAEKTGKDIVYVYIAGENSPLGTWNNMIPDLKGEHFRLTSQQWAYFSSEFKIEGVPTYFIVDREGNIASKMTGFPGVEAIKSKLTELMNK</sequence>
<dbReference type="EMBL" id="SNRY01001288">
    <property type="protein sequence ID" value="KAA6332080.1"/>
    <property type="molecule type" value="Genomic_DNA"/>
</dbReference>
<organism evidence="6">
    <name type="scientific">termite gut metagenome</name>
    <dbReference type="NCBI Taxonomy" id="433724"/>
    <lineage>
        <taxon>unclassified sequences</taxon>
        <taxon>metagenomes</taxon>
        <taxon>organismal metagenomes</taxon>
    </lineage>
</organism>
<name>A0A5J4RFY7_9ZZZZ</name>
<dbReference type="Gene3D" id="3.40.30.10">
    <property type="entry name" value="Glutaredoxin"/>
    <property type="match status" value="1"/>
</dbReference>
<evidence type="ECO:0000259" key="5">
    <source>
        <dbReference type="PROSITE" id="PS51352"/>
    </source>
</evidence>